<organism evidence="3 4">
    <name type="scientific">Gymnodraco acuticeps</name>
    <name type="common">Antarctic dragonfish</name>
    <dbReference type="NCBI Taxonomy" id="8218"/>
    <lineage>
        <taxon>Eukaryota</taxon>
        <taxon>Metazoa</taxon>
        <taxon>Chordata</taxon>
        <taxon>Craniata</taxon>
        <taxon>Vertebrata</taxon>
        <taxon>Euteleostomi</taxon>
        <taxon>Actinopterygii</taxon>
        <taxon>Neopterygii</taxon>
        <taxon>Teleostei</taxon>
        <taxon>Neoteleostei</taxon>
        <taxon>Acanthomorphata</taxon>
        <taxon>Eupercaria</taxon>
        <taxon>Perciformes</taxon>
        <taxon>Notothenioidei</taxon>
        <taxon>Bathydraconidae</taxon>
        <taxon>Gymnodraco</taxon>
    </lineage>
</organism>
<protein>
    <submittedName>
        <fullName evidence="4">Leucine-, glutamate- and lysine-rich protein 1 isoform X1</fullName>
    </submittedName>
</protein>
<evidence type="ECO:0000313" key="3">
    <source>
        <dbReference type="Proteomes" id="UP000515161"/>
    </source>
</evidence>
<dbReference type="RefSeq" id="XP_034080495.1">
    <property type="nucleotide sequence ID" value="XM_034224604.1"/>
</dbReference>
<dbReference type="OrthoDB" id="10256467at2759"/>
<dbReference type="PANTHER" id="PTHR34251:SF1">
    <property type="entry name" value="LEUCINE, GLUTAMATE AND LYSINE RICH 1"/>
    <property type="match status" value="1"/>
</dbReference>
<feature type="compositionally biased region" description="Basic and acidic residues" evidence="2">
    <location>
        <begin position="624"/>
        <end position="637"/>
    </location>
</feature>
<feature type="region of interest" description="Disordered" evidence="2">
    <location>
        <begin position="492"/>
        <end position="512"/>
    </location>
</feature>
<evidence type="ECO:0000256" key="1">
    <source>
        <dbReference type="SAM" id="Coils"/>
    </source>
</evidence>
<evidence type="ECO:0000256" key="2">
    <source>
        <dbReference type="SAM" id="MobiDB-lite"/>
    </source>
</evidence>
<feature type="coiled-coil region" evidence="1">
    <location>
        <begin position="57"/>
        <end position="224"/>
    </location>
</feature>
<feature type="coiled-coil region" evidence="1">
    <location>
        <begin position="353"/>
        <end position="408"/>
    </location>
</feature>
<dbReference type="GeneID" id="117551660"/>
<feature type="region of interest" description="Disordered" evidence="2">
    <location>
        <begin position="576"/>
        <end position="664"/>
    </location>
</feature>
<reference evidence="4" key="1">
    <citation type="submission" date="2025-08" db="UniProtKB">
        <authorList>
            <consortium name="RefSeq"/>
        </authorList>
    </citation>
    <scope>IDENTIFICATION</scope>
</reference>
<keyword evidence="3" id="KW-1185">Reference proteome</keyword>
<feature type="compositionally biased region" description="Basic and acidic residues" evidence="2">
    <location>
        <begin position="492"/>
        <end position="511"/>
    </location>
</feature>
<name>A0A6P8V513_GYMAC</name>
<keyword evidence="1" id="KW-0175">Coiled coil</keyword>
<dbReference type="InterPro" id="IPR038799">
    <property type="entry name" value="LEKR1"/>
</dbReference>
<dbReference type="CTD" id="389170"/>
<sequence length="664" mass="77903">MGDEERSTEAEQEGEEEVKLVLHCPPIYPLPEGIKKMDRSETMCRYCGVSYLIFHEFHQLNSRVAQLEEELREQREKAQREALELGRLEWERACHLEVQRHVEEKVKTTREELEQIHRDAERAMREEFEQKKENMKGEYQKINKEKERIAVRDVESERKKREELERKSEEREKVLSDALQKANKNVEELRKSFQQLEERRAAAAASTKEEAEQLLGKEKQEKENLGGVCVRQRQALRSTLSALRASGSELTDVRGFLSQLTGAWQAFRSQILQHSTQAFSVLTGELKHSSVELQKMREEEERLTQQLMEQRRQSEEQLSREKHSESLHRDKLLRLKEELEDKHEMWLSCQQRYDTMQEQLSSWQQREAQMSRKYRAAEEEVMRQRETLEKTQEETRELRRDREMLIKSHSTALTKMEEDCRQQIKSGLAAALEDQKTQNALHLNEQMKEFLRDAQLELTVEREKNQLLLLQHQWENTQLHQKLEEREQELQELQDELKEERKSREEEKLQEMQHSQQQEALQLSRAEAELQLLTERNAELQEEVALLQETVSRECEERGGLTAALSEAQEELLGLRSPASHQHSPRSHLTGRLSPPGCRQSQTRVAPNRSLNSPNTLRPPPAVTDKETGRGTDRGGAERSFPCWKSGGEKRREGTLPRLKPAAQ</sequence>
<dbReference type="Proteomes" id="UP000515161">
    <property type="component" value="Unplaced"/>
</dbReference>
<dbReference type="AlphaFoldDB" id="A0A6P8V513"/>
<dbReference type="InParanoid" id="A0A6P8V513"/>
<proteinExistence type="predicted"/>
<evidence type="ECO:0000313" key="4">
    <source>
        <dbReference type="RefSeq" id="XP_034080495.1"/>
    </source>
</evidence>
<dbReference type="KEGG" id="gacu:117551660"/>
<feature type="region of interest" description="Disordered" evidence="2">
    <location>
        <begin position="297"/>
        <end position="326"/>
    </location>
</feature>
<gene>
    <name evidence="4" type="primary">lekr1</name>
</gene>
<dbReference type="PANTHER" id="PTHR34251">
    <property type="entry name" value="LEUCINE-, GLUTAMATE- AND LYSINE-RICH PROTEIN 1"/>
    <property type="match status" value="1"/>
</dbReference>
<feature type="compositionally biased region" description="Polar residues" evidence="2">
    <location>
        <begin position="599"/>
        <end position="616"/>
    </location>
</feature>
<accession>A0A6P8V513</accession>